<dbReference type="Gene3D" id="2.130.10.10">
    <property type="entry name" value="YVTN repeat-like/Quinoprotein amine dehydrogenase"/>
    <property type="match status" value="1"/>
</dbReference>
<accession>A0A1H6NBK2</accession>
<dbReference type="STRING" id="65735.SAMN04488075_3091"/>
<dbReference type="RefSeq" id="WP_090849035.1">
    <property type="nucleotide sequence ID" value="NZ_FNXG01000009.1"/>
</dbReference>
<dbReference type="EMBL" id="FNXG01000009">
    <property type="protein sequence ID" value="SEI12353.1"/>
    <property type="molecule type" value="Genomic_DNA"/>
</dbReference>
<protein>
    <recommendedName>
        <fullName evidence="3">WD40-like Beta Propeller Repeat</fullName>
    </recommendedName>
</protein>
<dbReference type="Proteomes" id="UP000199125">
    <property type="component" value="Unassembled WGS sequence"/>
</dbReference>
<name>A0A1H6NBK2_9RHOB</name>
<gene>
    <name evidence="1" type="ORF">SAMN04488075_3091</name>
</gene>
<dbReference type="AlphaFoldDB" id="A0A1H6NBK2"/>
<dbReference type="SUPFAM" id="SSF50969">
    <property type="entry name" value="YVTN repeat-like/Quinoprotein amine dehydrogenase"/>
    <property type="match status" value="1"/>
</dbReference>
<proteinExistence type="predicted"/>
<dbReference type="InterPro" id="IPR011044">
    <property type="entry name" value="Quino_amine_DH_bsu"/>
</dbReference>
<dbReference type="InterPro" id="IPR015943">
    <property type="entry name" value="WD40/YVTN_repeat-like_dom_sf"/>
</dbReference>
<keyword evidence="2" id="KW-1185">Reference proteome</keyword>
<organism evidence="1 2">
    <name type="scientific">Paracoccus alkenifer</name>
    <dbReference type="NCBI Taxonomy" id="65735"/>
    <lineage>
        <taxon>Bacteria</taxon>
        <taxon>Pseudomonadati</taxon>
        <taxon>Pseudomonadota</taxon>
        <taxon>Alphaproteobacteria</taxon>
        <taxon>Rhodobacterales</taxon>
        <taxon>Paracoccaceae</taxon>
        <taxon>Paracoccus</taxon>
    </lineage>
</organism>
<reference evidence="2" key="1">
    <citation type="submission" date="2016-10" db="EMBL/GenBank/DDBJ databases">
        <authorList>
            <person name="Varghese N."/>
            <person name="Submissions S."/>
        </authorList>
    </citation>
    <scope>NUCLEOTIDE SEQUENCE [LARGE SCALE GENOMIC DNA]</scope>
    <source>
        <strain evidence="2">DSM 11593</strain>
    </source>
</reference>
<evidence type="ECO:0000313" key="1">
    <source>
        <dbReference type="EMBL" id="SEI12353.1"/>
    </source>
</evidence>
<evidence type="ECO:0008006" key="3">
    <source>
        <dbReference type="Google" id="ProtNLM"/>
    </source>
</evidence>
<sequence length="291" mass="30703">MRRGQLIAAAVAALALVGAAGLAAWHGSRTCGWIDRALGRSGCLGTVVFEGVAPSRNSIAQPLGDGRVVMAVEMRTPDGWRPGLLVFDPETGAEGGRYPLPLRGGVARLFLSPDGTRLLIACGVIRQSCTESGGDAVVTQRDDLRVFADAPVEDRSLTAYPGTPTPPEAYGFEAVFVARGSRILAGGSTRPLILLDADGTRIAELATHDMSAFPAAVSDSGIIARGEPGAPERGGDRLRFWDVQDGAELGRVEGSAGWRLRAPPFWSEDGASLFVPRSQRGVMLLDRFRAP</sequence>
<evidence type="ECO:0000313" key="2">
    <source>
        <dbReference type="Proteomes" id="UP000199125"/>
    </source>
</evidence>
<dbReference type="OrthoDB" id="235631at2"/>